<comment type="cofactor">
    <cofactor evidence="1">
        <name>FAD</name>
        <dbReference type="ChEBI" id="CHEBI:57692"/>
    </cofactor>
</comment>
<dbReference type="OrthoDB" id="47494at2759"/>
<evidence type="ECO:0000256" key="5">
    <source>
        <dbReference type="ARBA" id="ARBA00023033"/>
    </source>
</evidence>
<organism evidence="7 8">
    <name type="scientific">Zasmidium cellare ATCC 36951</name>
    <dbReference type="NCBI Taxonomy" id="1080233"/>
    <lineage>
        <taxon>Eukaryota</taxon>
        <taxon>Fungi</taxon>
        <taxon>Dikarya</taxon>
        <taxon>Ascomycota</taxon>
        <taxon>Pezizomycotina</taxon>
        <taxon>Dothideomycetes</taxon>
        <taxon>Dothideomycetidae</taxon>
        <taxon>Mycosphaerellales</taxon>
        <taxon>Mycosphaerellaceae</taxon>
        <taxon>Zasmidium</taxon>
    </lineage>
</organism>
<name>A0A6A6D595_ZASCE</name>
<dbReference type="InterPro" id="IPR036188">
    <property type="entry name" value="FAD/NAD-bd_sf"/>
</dbReference>
<dbReference type="PANTHER" id="PTHR47178:SF6">
    <property type="entry name" value="FAD-BINDING DOMAIN-CONTAINING PROTEIN"/>
    <property type="match status" value="1"/>
</dbReference>
<reference evidence="7" key="1">
    <citation type="journal article" date="2020" name="Stud. Mycol.">
        <title>101 Dothideomycetes genomes: a test case for predicting lifestyles and emergence of pathogens.</title>
        <authorList>
            <person name="Haridas S."/>
            <person name="Albert R."/>
            <person name="Binder M."/>
            <person name="Bloem J."/>
            <person name="Labutti K."/>
            <person name="Salamov A."/>
            <person name="Andreopoulos B."/>
            <person name="Baker S."/>
            <person name="Barry K."/>
            <person name="Bills G."/>
            <person name="Bluhm B."/>
            <person name="Cannon C."/>
            <person name="Castanera R."/>
            <person name="Culley D."/>
            <person name="Daum C."/>
            <person name="Ezra D."/>
            <person name="Gonzalez J."/>
            <person name="Henrissat B."/>
            <person name="Kuo A."/>
            <person name="Liang C."/>
            <person name="Lipzen A."/>
            <person name="Lutzoni F."/>
            <person name="Magnuson J."/>
            <person name="Mondo S."/>
            <person name="Nolan M."/>
            <person name="Ohm R."/>
            <person name="Pangilinan J."/>
            <person name="Park H.-J."/>
            <person name="Ramirez L."/>
            <person name="Alfaro M."/>
            <person name="Sun H."/>
            <person name="Tritt A."/>
            <person name="Yoshinaga Y."/>
            <person name="Zwiers L.-H."/>
            <person name="Turgeon B."/>
            <person name="Goodwin S."/>
            <person name="Spatafora J."/>
            <person name="Crous P."/>
            <person name="Grigoriev I."/>
        </authorList>
    </citation>
    <scope>NUCLEOTIDE SEQUENCE</scope>
    <source>
        <strain evidence="7">ATCC 36951</strain>
    </source>
</reference>
<keyword evidence="5" id="KW-0503">Monooxygenase</keyword>
<dbReference type="InterPro" id="IPR002938">
    <property type="entry name" value="FAD-bd"/>
</dbReference>
<proteinExistence type="predicted"/>
<dbReference type="GO" id="GO:0071949">
    <property type="term" value="F:FAD binding"/>
    <property type="evidence" value="ECO:0007669"/>
    <property type="project" value="InterPro"/>
</dbReference>
<protein>
    <recommendedName>
        <fullName evidence="6">FAD-binding domain-containing protein</fullName>
    </recommendedName>
</protein>
<keyword evidence="3" id="KW-0274">FAD</keyword>
<evidence type="ECO:0000313" key="8">
    <source>
        <dbReference type="Proteomes" id="UP000799537"/>
    </source>
</evidence>
<keyword evidence="4" id="KW-0560">Oxidoreductase</keyword>
<evidence type="ECO:0000256" key="1">
    <source>
        <dbReference type="ARBA" id="ARBA00001974"/>
    </source>
</evidence>
<dbReference type="Pfam" id="PF01494">
    <property type="entry name" value="FAD_binding_3"/>
    <property type="match status" value="2"/>
</dbReference>
<evidence type="ECO:0000256" key="3">
    <source>
        <dbReference type="ARBA" id="ARBA00022827"/>
    </source>
</evidence>
<dbReference type="SUPFAM" id="SSF51905">
    <property type="entry name" value="FAD/NAD(P)-binding domain"/>
    <property type="match status" value="1"/>
</dbReference>
<dbReference type="Gene3D" id="3.50.50.60">
    <property type="entry name" value="FAD/NAD(P)-binding domain"/>
    <property type="match status" value="1"/>
</dbReference>
<dbReference type="EMBL" id="ML993579">
    <property type="protein sequence ID" value="KAF2173540.1"/>
    <property type="molecule type" value="Genomic_DNA"/>
</dbReference>
<keyword evidence="8" id="KW-1185">Reference proteome</keyword>
<feature type="domain" description="FAD-binding" evidence="6">
    <location>
        <begin position="19"/>
        <end position="199"/>
    </location>
</feature>
<dbReference type="Proteomes" id="UP000799537">
    <property type="component" value="Unassembled WGS sequence"/>
</dbReference>
<evidence type="ECO:0000256" key="4">
    <source>
        <dbReference type="ARBA" id="ARBA00023002"/>
    </source>
</evidence>
<feature type="domain" description="FAD-binding" evidence="6">
    <location>
        <begin position="322"/>
        <end position="373"/>
    </location>
</feature>
<dbReference type="GeneID" id="54556629"/>
<sequence>MPYLQLLGEPNEVPQASNMKVLIIGAGMSGLTLAHQLKQNNIDFEIFERDPDEDARQQGWALSLFGEALEGLEILMPAELGPVEQTSHLRPLDLPAQFAFYDVTRPNMRVGVQSDDSGKIIRAHRQTLRNWLLQGIDVQFGKRLVSIEERDDKVTVRFEDGTTATGNFLVGAEGTRSVVRKHILKGKDVMKPLALGSIVGEIALSGEDFTTQLKLAHSGYIVMNSTLGSNDQSAIFCALNKVSDDGQTGYYYYILLWVDKQAPFTTDANPGWTVGATQQQLADFAREKTRAYPEHLRQLVDKVPTEGYKSPGFQLQGVQLESSQLPAGRVMVIGDAAHSMTPFRGEAGVCAFTDAMKLGKTLVKICDQQAQGQDMERLMTDFRDDMLARGKWAIDVSNPVLEDYGKYAADYKFGTFGKEAAPIESLNVQQSTAETMVSA</sequence>
<evidence type="ECO:0000259" key="6">
    <source>
        <dbReference type="Pfam" id="PF01494"/>
    </source>
</evidence>
<dbReference type="AlphaFoldDB" id="A0A6A6D595"/>
<dbReference type="PRINTS" id="PR00420">
    <property type="entry name" value="RNGMNOXGNASE"/>
</dbReference>
<keyword evidence="2" id="KW-0285">Flavoprotein</keyword>
<dbReference type="PANTHER" id="PTHR47178">
    <property type="entry name" value="MONOOXYGENASE, FAD-BINDING"/>
    <property type="match status" value="1"/>
</dbReference>
<accession>A0A6A6D595</accession>
<dbReference type="RefSeq" id="XP_033674429.1">
    <property type="nucleotide sequence ID" value="XM_033803357.1"/>
</dbReference>
<evidence type="ECO:0000256" key="2">
    <source>
        <dbReference type="ARBA" id="ARBA00022630"/>
    </source>
</evidence>
<evidence type="ECO:0000313" key="7">
    <source>
        <dbReference type="EMBL" id="KAF2173540.1"/>
    </source>
</evidence>
<dbReference type="GO" id="GO:0004497">
    <property type="term" value="F:monooxygenase activity"/>
    <property type="evidence" value="ECO:0007669"/>
    <property type="project" value="UniProtKB-KW"/>
</dbReference>
<gene>
    <name evidence="7" type="ORF">M409DRAFT_15820</name>
</gene>